<dbReference type="SUPFAM" id="SSF53335">
    <property type="entry name" value="S-adenosyl-L-methionine-dependent methyltransferases"/>
    <property type="match status" value="1"/>
</dbReference>
<dbReference type="Gene3D" id="3.40.50.150">
    <property type="entry name" value="Vaccinia Virus protein VP39"/>
    <property type="match status" value="1"/>
</dbReference>
<feature type="domain" description="Methyltransferase type 11" evidence="1">
    <location>
        <begin position="43"/>
        <end position="132"/>
    </location>
</feature>
<dbReference type="RefSeq" id="WP_014789729.1">
    <property type="nucleotide sequence ID" value="NC_018015.1"/>
</dbReference>
<sequence length="230" mass="26091">MEYFDKIAGRYDEWYRTKTGRYVDRTEKWLIFSMMETRGGKALDLGCGTGNYTLELKKRGFDVIGLDASEGMLRIARSKGLNCIMGDAYSLPFPDESFDLVLSVTMFEFIHEPERVLAEIHRVLRPGGEVIIGTMNGRSLWFLLKRLKSIFTETAYRYARFYTPGELEGLLRKAGFIGVESAGIIFFPSFWPFIGLAEKVDKKCYKKCKSLGAFVAVKGRKGAEAISPPR</sequence>
<evidence type="ECO:0000313" key="3">
    <source>
        <dbReference type="Proteomes" id="UP000006064"/>
    </source>
</evidence>
<dbReference type="PANTHER" id="PTHR43591:SF24">
    <property type="entry name" value="2-METHOXY-6-POLYPRENYL-1,4-BENZOQUINOL METHYLASE, MITOCHONDRIAL"/>
    <property type="match status" value="1"/>
</dbReference>
<dbReference type="AlphaFoldDB" id="I3ZWL4"/>
<accession>I3ZWL4</accession>
<dbReference type="HOGENOM" id="CLU_037990_14_0_2"/>
<dbReference type="InterPro" id="IPR029063">
    <property type="entry name" value="SAM-dependent_MTases_sf"/>
</dbReference>
<protein>
    <recommendedName>
        <fullName evidence="1">Methyltransferase type 11 domain-containing protein</fullName>
    </recommendedName>
</protein>
<dbReference type="InterPro" id="IPR013216">
    <property type="entry name" value="Methyltransf_11"/>
</dbReference>
<evidence type="ECO:0000313" key="2">
    <source>
        <dbReference type="EMBL" id="AFL96098.1"/>
    </source>
</evidence>
<keyword evidence="3" id="KW-1185">Reference proteome</keyword>
<evidence type="ECO:0000259" key="1">
    <source>
        <dbReference type="Pfam" id="PF08241"/>
    </source>
</evidence>
<dbReference type="PANTHER" id="PTHR43591">
    <property type="entry name" value="METHYLTRANSFERASE"/>
    <property type="match status" value="1"/>
</dbReference>
<organism evidence="2 3">
    <name type="scientific">Thermococcus cleftensis (strain DSM 27260 / KACC 17922 / CL1)</name>
    <dbReference type="NCBI Taxonomy" id="163003"/>
    <lineage>
        <taxon>Archaea</taxon>
        <taxon>Methanobacteriati</taxon>
        <taxon>Methanobacteriota</taxon>
        <taxon>Thermococci</taxon>
        <taxon>Thermococcales</taxon>
        <taxon>Thermococcaceae</taxon>
        <taxon>Thermococcus</taxon>
    </lineage>
</organism>
<dbReference type="CDD" id="cd02440">
    <property type="entry name" value="AdoMet_MTases"/>
    <property type="match status" value="1"/>
</dbReference>
<name>I3ZWL4_THECF</name>
<dbReference type="STRING" id="163003.CL1_1903"/>
<gene>
    <name evidence="2" type="ORF">CL1_1903</name>
</gene>
<dbReference type="GO" id="GO:0008757">
    <property type="term" value="F:S-adenosylmethionine-dependent methyltransferase activity"/>
    <property type="evidence" value="ECO:0007669"/>
    <property type="project" value="InterPro"/>
</dbReference>
<dbReference type="EMBL" id="CP003651">
    <property type="protein sequence ID" value="AFL96098.1"/>
    <property type="molecule type" value="Genomic_DNA"/>
</dbReference>
<proteinExistence type="predicted"/>
<dbReference type="GeneID" id="13037211"/>
<dbReference type="Pfam" id="PF08241">
    <property type="entry name" value="Methyltransf_11"/>
    <property type="match status" value="1"/>
</dbReference>
<reference evidence="2 3" key="1">
    <citation type="journal article" date="2012" name="J. Bacteriol.">
        <title>Complete Genome Sequence of the Hyperthermophilic Archaeon Thermococcus sp. Strain CL1, Isolated from a Paralvinella sp. Polychaete Worm Collected from a Hydrothermal Vent.</title>
        <authorList>
            <person name="Jung J.H."/>
            <person name="Holden J.F."/>
            <person name="Seo D.H."/>
            <person name="Park K.H."/>
            <person name="Shin H."/>
            <person name="Ryu S."/>
            <person name="Lee J.H."/>
            <person name="Park C.S."/>
        </authorList>
    </citation>
    <scope>NUCLEOTIDE SEQUENCE [LARGE SCALE GENOMIC DNA]</scope>
    <source>
        <strain evidence="3">DSM 27260 / KACC 17922 / CL1</strain>
    </source>
</reference>
<dbReference type="KEGG" id="thm:CL1_1903"/>
<dbReference type="Proteomes" id="UP000006064">
    <property type="component" value="Chromosome"/>
</dbReference>